<name>A0A150TXE6_SORCE</name>
<dbReference type="AlphaFoldDB" id="A0A150TXE6"/>
<dbReference type="EMBL" id="JEME01000708">
    <property type="protein sequence ID" value="KYG09324.1"/>
    <property type="molecule type" value="Genomic_DNA"/>
</dbReference>
<sequence>MFTSAELNSKLGHFDQLAIMVSIDNVGGSSIGGFELFIEHSADGRNFLVEKTNTTAPSGSGDISITTLSTGINVKYGNHPGDNPLLNYVRFRLYFTNGTTSAHVKVFVTQRDDA</sequence>
<protein>
    <submittedName>
        <fullName evidence="1">Uncharacterized protein</fullName>
    </submittedName>
</protein>
<dbReference type="Proteomes" id="UP000075502">
    <property type="component" value="Unassembled WGS sequence"/>
</dbReference>
<proteinExistence type="predicted"/>
<evidence type="ECO:0000313" key="1">
    <source>
        <dbReference type="EMBL" id="KYG09324.1"/>
    </source>
</evidence>
<comment type="caution">
    <text evidence="1">The sequence shown here is derived from an EMBL/GenBank/DDBJ whole genome shotgun (WGS) entry which is preliminary data.</text>
</comment>
<evidence type="ECO:0000313" key="2">
    <source>
        <dbReference type="Proteomes" id="UP000075502"/>
    </source>
</evidence>
<accession>A0A150TXE6</accession>
<organism evidence="1 2">
    <name type="scientific">Sorangium cellulosum</name>
    <name type="common">Polyangium cellulosum</name>
    <dbReference type="NCBI Taxonomy" id="56"/>
    <lineage>
        <taxon>Bacteria</taxon>
        <taxon>Pseudomonadati</taxon>
        <taxon>Myxococcota</taxon>
        <taxon>Polyangia</taxon>
        <taxon>Polyangiales</taxon>
        <taxon>Polyangiaceae</taxon>
        <taxon>Sorangium</taxon>
    </lineage>
</organism>
<gene>
    <name evidence="1" type="ORF">BE21_18490</name>
</gene>
<reference evidence="1 2" key="1">
    <citation type="submission" date="2014-02" db="EMBL/GenBank/DDBJ databases">
        <title>The small core and large imbalanced accessory genome model reveals a collaborative survival strategy of Sorangium cellulosum strains in nature.</title>
        <authorList>
            <person name="Han K."/>
            <person name="Peng R."/>
            <person name="Blom J."/>
            <person name="Li Y.-Z."/>
        </authorList>
    </citation>
    <scope>NUCLEOTIDE SEQUENCE [LARGE SCALE GENOMIC DNA]</scope>
    <source>
        <strain evidence="1 2">So0007-03</strain>
    </source>
</reference>